<evidence type="ECO:0000256" key="10">
    <source>
        <dbReference type="ARBA" id="ARBA00049302"/>
    </source>
</evidence>
<reference evidence="16" key="1">
    <citation type="submission" date="2025-08" db="UniProtKB">
        <authorList>
            <consortium name="Ensembl"/>
        </authorList>
    </citation>
    <scope>IDENTIFICATION</scope>
</reference>
<reference evidence="16" key="2">
    <citation type="submission" date="2025-09" db="UniProtKB">
        <authorList>
            <consortium name="Ensembl"/>
        </authorList>
    </citation>
    <scope>IDENTIFICATION</scope>
</reference>
<gene>
    <name evidence="16" type="primary">NSUN4</name>
</gene>
<feature type="binding site" evidence="14">
    <location>
        <begin position="274"/>
        <end position="280"/>
    </location>
    <ligand>
        <name>S-adenosyl-L-methionine</name>
        <dbReference type="ChEBI" id="CHEBI:59789"/>
    </ligand>
</feature>
<evidence type="ECO:0000313" key="16">
    <source>
        <dbReference type="Ensembl" id="ENSNNAP00000013216.1"/>
    </source>
</evidence>
<feature type="binding site" evidence="14">
    <location>
        <position position="328"/>
    </location>
    <ligand>
        <name>S-adenosyl-L-methionine</name>
        <dbReference type="ChEBI" id="CHEBI:59789"/>
    </ligand>
</feature>
<dbReference type="SUPFAM" id="SSF53335">
    <property type="entry name" value="S-adenosyl-L-methionine-dependent methyltransferases"/>
    <property type="match status" value="1"/>
</dbReference>
<evidence type="ECO:0000256" key="9">
    <source>
        <dbReference type="ARBA" id="ARBA00042050"/>
    </source>
</evidence>
<evidence type="ECO:0000256" key="3">
    <source>
        <dbReference type="ARBA" id="ARBA00022603"/>
    </source>
</evidence>
<evidence type="ECO:0000256" key="13">
    <source>
        <dbReference type="ARBA" id="ARBA00050049"/>
    </source>
</evidence>
<dbReference type="PANTHER" id="PTHR22808">
    <property type="entry name" value="NCL1 YEAST -RELATED NOL1/NOP2/FMU SUN DOMAIN-CONTAINING"/>
    <property type="match status" value="1"/>
</dbReference>
<evidence type="ECO:0000256" key="8">
    <source>
        <dbReference type="ARBA" id="ARBA00023128"/>
    </source>
</evidence>
<feature type="domain" description="SAM-dependent MTase RsmB/NOP-type" evidence="15">
    <location>
        <begin position="176"/>
        <end position="474"/>
    </location>
</feature>
<feature type="active site" description="Nucleophile" evidence="14">
    <location>
        <position position="401"/>
    </location>
</feature>
<dbReference type="Ensembl" id="ENSNNAT00000013833.1">
    <property type="protein sequence ID" value="ENSNNAP00000013216.1"/>
    <property type="gene ID" value="ENSNNAG00000008917.1"/>
</dbReference>
<dbReference type="PANTHER" id="PTHR22808:SF3">
    <property type="entry name" value="5-METHYLCYTOSINE RRNA METHYLTRANSFERASE NSUN4"/>
    <property type="match status" value="1"/>
</dbReference>
<dbReference type="SMR" id="A0A8C7DY02"/>
<dbReference type="PRINTS" id="PR02008">
    <property type="entry name" value="RCMTFAMILY"/>
</dbReference>
<dbReference type="InterPro" id="IPR029063">
    <property type="entry name" value="SAM-dependent_MTases_sf"/>
</dbReference>
<dbReference type="InterPro" id="IPR023267">
    <property type="entry name" value="RCMT"/>
</dbReference>
<comment type="catalytic activity">
    <reaction evidence="11">
        <text>a cytidine in mRNA + S-adenosyl-L-methionine = a 5-methylcytidine in mRNA + S-adenosyl-L-homocysteine + H(+)</text>
        <dbReference type="Rhea" id="RHEA:61464"/>
        <dbReference type="Rhea" id="RHEA-COMP:15145"/>
        <dbReference type="Rhea" id="RHEA-COMP:15826"/>
        <dbReference type="ChEBI" id="CHEBI:15378"/>
        <dbReference type="ChEBI" id="CHEBI:57856"/>
        <dbReference type="ChEBI" id="CHEBI:59789"/>
        <dbReference type="ChEBI" id="CHEBI:74483"/>
        <dbReference type="ChEBI" id="CHEBI:82748"/>
    </reaction>
</comment>
<dbReference type="Gene3D" id="6.20.240.40">
    <property type="match status" value="1"/>
</dbReference>
<dbReference type="FunFam" id="3.40.50.150:FF:000055">
    <property type="entry name" value="5-methylcytosine rRNA methyltransferase NSUN4"/>
    <property type="match status" value="1"/>
</dbReference>
<dbReference type="OrthoDB" id="8020218at2759"/>
<dbReference type="AlphaFoldDB" id="A0A8C7DY02"/>
<dbReference type="CDD" id="cd02440">
    <property type="entry name" value="AdoMet_MTases"/>
    <property type="match status" value="1"/>
</dbReference>
<evidence type="ECO:0000256" key="6">
    <source>
        <dbReference type="ARBA" id="ARBA00022884"/>
    </source>
</evidence>
<evidence type="ECO:0000313" key="17">
    <source>
        <dbReference type="Proteomes" id="UP000694559"/>
    </source>
</evidence>
<sequence length="475" mass="54293">MLPITTHKKHSTLVIPNVKLLRFRFCYSYLRRNDFARRHQPGELKTVWLIAEEEGVVGGPPLRRLLIPPSRMAVAHQANGKRLLLRYLQNAFFYPSGPRRHRHYKKKWAATDLRATSTRVALQVFDMNYGEQFGSLWPSIRISLLSMQKYGALVNNFSDVEQVIQSLEDLSAVDFVQESQKVTKELDSSIEEDDSVPTSSPQIQTELSKTQEQHFLQVNHNIKCYTFPKGDISRFHQARPDIIGILGYYLLDAASILPVLALNVQPGNIVLDLCAAPGGKTLALLQTRYCCELTANDLSMSRTVRLRNVLRSYLPKEIQNTVRVTSSDGRDWYHTERSTYDKVLVDVPCTNDRKSVLEEDNNIFTYARKGERQMLPMLQLQLLIAGVLAAKPGGEVVYSTCTLSELQNEYVVERAVELLNIQYSISVGVEDLSHFRRLFQNTFSFYSNCRLGELILPHLTANFGPMYFCKLHRMN</sequence>
<evidence type="ECO:0000256" key="14">
    <source>
        <dbReference type="PROSITE-ProRule" id="PRU01023"/>
    </source>
</evidence>
<proteinExistence type="inferred from homology"/>
<evidence type="ECO:0000256" key="1">
    <source>
        <dbReference type="ARBA" id="ARBA00004173"/>
    </source>
</evidence>
<dbReference type="Pfam" id="PF01189">
    <property type="entry name" value="Methyltr_RsmB-F"/>
    <property type="match status" value="1"/>
</dbReference>
<evidence type="ECO:0000259" key="15">
    <source>
        <dbReference type="PROSITE" id="PS51686"/>
    </source>
</evidence>
<name>A0A8C7DY02_NAJNA</name>
<dbReference type="PROSITE" id="PS51686">
    <property type="entry name" value="SAM_MT_RSMB_NOP"/>
    <property type="match status" value="1"/>
</dbReference>
<keyword evidence="8" id="KW-0496">Mitochondrion</keyword>
<dbReference type="InterPro" id="IPR001678">
    <property type="entry name" value="MeTrfase_RsmB-F_NOP2_dom"/>
</dbReference>
<dbReference type="Gene3D" id="3.40.50.150">
    <property type="entry name" value="Vaccinia Virus protein VP39"/>
    <property type="match status" value="1"/>
</dbReference>
<evidence type="ECO:0000256" key="11">
    <source>
        <dbReference type="ARBA" id="ARBA00049906"/>
    </source>
</evidence>
<comment type="similarity">
    <text evidence="14">Belongs to the class I-like SAM-binding methyltransferase superfamily. RsmB/NOP family.</text>
</comment>
<dbReference type="GO" id="GO:0005762">
    <property type="term" value="C:mitochondrial large ribosomal subunit"/>
    <property type="evidence" value="ECO:0007669"/>
    <property type="project" value="TreeGrafter"/>
</dbReference>
<dbReference type="GeneTree" id="ENSGT00940000153665"/>
<evidence type="ECO:0000256" key="5">
    <source>
        <dbReference type="ARBA" id="ARBA00022691"/>
    </source>
</evidence>
<dbReference type="GO" id="GO:1900864">
    <property type="term" value="P:mitochondrial RNA modification"/>
    <property type="evidence" value="ECO:0007669"/>
    <property type="project" value="Ensembl"/>
</dbReference>
<comment type="catalytic activity">
    <reaction evidence="10">
        <text>a cytidine in rRNA + S-adenosyl-L-methionine = a 5-methylcytidine in rRNA + S-adenosyl-L-homocysteine + H(+)</text>
        <dbReference type="Rhea" id="RHEA:61484"/>
        <dbReference type="Rhea" id="RHEA-COMP:15836"/>
        <dbReference type="Rhea" id="RHEA-COMP:15837"/>
        <dbReference type="ChEBI" id="CHEBI:15378"/>
        <dbReference type="ChEBI" id="CHEBI:57856"/>
        <dbReference type="ChEBI" id="CHEBI:59789"/>
        <dbReference type="ChEBI" id="CHEBI:74483"/>
        <dbReference type="ChEBI" id="CHEBI:82748"/>
    </reaction>
</comment>
<keyword evidence="4 14" id="KW-0808">Transferase</keyword>
<accession>A0A8C7DY02</accession>
<dbReference type="GO" id="GO:0062152">
    <property type="term" value="F:mRNA (cytidine-5-)-methyltransferase activity"/>
    <property type="evidence" value="ECO:0007669"/>
    <property type="project" value="Ensembl"/>
</dbReference>
<keyword evidence="7" id="KW-0809">Transit peptide</keyword>
<keyword evidence="2" id="KW-0698">rRNA processing</keyword>
<feature type="binding site" evidence="14">
    <location>
        <position position="297"/>
    </location>
    <ligand>
        <name>S-adenosyl-L-methionine</name>
        <dbReference type="ChEBI" id="CHEBI:59789"/>
    </ligand>
</feature>
<dbReference type="GO" id="GO:0008649">
    <property type="term" value="F:rRNA methyltransferase activity"/>
    <property type="evidence" value="ECO:0007669"/>
    <property type="project" value="Ensembl"/>
</dbReference>
<keyword evidence="6 14" id="KW-0694">RNA-binding</keyword>
<evidence type="ECO:0000256" key="2">
    <source>
        <dbReference type="ARBA" id="ARBA00022552"/>
    </source>
</evidence>
<dbReference type="OMA" id="MVNNFGD"/>
<organism evidence="16 17">
    <name type="scientific">Naja naja</name>
    <name type="common">Indian cobra</name>
    <dbReference type="NCBI Taxonomy" id="35670"/>
    <lineage>
        <taxon>Eukaryota</taxon>
        <taxon>Metazoa</taxon>
        <taxon>Chordata</taxon>
        <taxon>Craniata</taxon>
        <taxon>Vertebrata</taxon>
        <taxon>Euteleostomi</taxon>
        <taxon>Lepidosauria</taxon>
        <taxon>Squamata</taxon>
        <taxon>Bifurcata</taxon>
        <taxon>Unidentata</taxon>
        <taxon>Episquamata</taxon>
        <taxon>Toxicofera</taxon>
        <taxon>Serpentes</taxon>
        <taxon>Colubroidea</taxon>
        <taxon>Elapidae</taxon>
        <taxon>Elapinae</taxon>
        <taxon>Naja</taxon>
    </lineage>
</organism>
<dbReference type="InterPro" id="IPR049560">
    <property type="entry name" value="MeTrfase_RsmB-F_NOP2_cat"/>
</dbReference>
<keyword evidence="5 14" id="KW-0949">S-adenosyl-L-methionine</keyword>
<comment type="subcellular location">
    <subcellularLocation>
        <location evidence="1">Mitochondrion</location>
    </subcellularLocation>
</comment>
<keyword evidence="17" id="KW-1185">Reference proteome</keyword>
<protein>
    <recommendedName>
        <fullName evidence="12">5-cytosine rRNA methyltransferase NSUN4</fullName>
    </recommendedName>
    <alternativeName>
        <fullName evidence="13">5-cytosine tRNA methyltransferase NSUN4</fullName>
    </alternativeName>
    <alternativeName>
        <fullName evidence="9">NOL1/NOP2/Sun domain family member 4</fullName>
    </alternativeName>
</protein>
<dbReference type="GO" id="GO:0003723">
    <property type="term" value="F:RNA binding"/>
    <property type="evidence" value="ECO:0007669"/>
    <property type="project" value="UniProtKB-UniRule"/>
</dbReference>
<dbReference type="GO" id="GO:0000957">
    <property type="term" value="P:mitochondrial RNA catabolic process"/>
    <property type="evidence" value="ECO:0007669"/>
    <property type="project" value="Ensembl"/>
</dbReference>
<keyword evidence="3 14" id="KW-0489">Methyltransferase</keyword>
<evidence type="ECO:0000256" key="4">
    <source>
        <dbReference type="ARBA" id="ARBA00022679"/>
    </source>
</evidence>
<feature type="binding site" evidence="14">
    <location>
        <position position="346"/>
    </location>
    <ligand>
        <name>S-adenosyl-L-methionine</name>
        <dbReference type="ChEBI" id="CHEBI:59789"/>
    </ligand>
</feature>
<evidence type="ECO:0000256" key="12">
    <source>
        <dbReference type="ARBA" id="ARBA00050027"/>
    </source>
</evidence>
<evidence type="ECO:0000256" key="7">
    <source>
        <dbReference type="ARBA" id="ARBA00022946"/>
    </source>
</evidence>
<dbReference type="Proteomes" id="UP000694559">
    <property type="component" value="Unplaced"/>
</dbReference>